<dbReference type="PANTHER" id="PTHR30633">
    <property type="entry name" value="CYTOCHROME C-552 RESPIRATORY NITRITE REDUCTASE"/>
    <property type="match status" value="1"/>
</dbReference>
<name>A0A2N7PJ94_9BACT</name>
<accession>A0A2N7PJ94</accession>
<evidence type="ECO:0000256" key="3">
    <source>
        <dbReference type="ARBA" id="ARBA00011887"/>
    </source>
</evidence>
<evidence type="ECO:0000256" key="6">
    <source>
        <dbReference type="ARBA" id="ARBA00022729"/>
    </source>
</evidence>
<keyword evidence="6" id="KW-0732">Signal</keyword>
<dbReference type="CDD" id="cd00548">
    <property type="entry name" value="NrfA-like"/>
    <property type="match status" value="1"/>
</dbReference>
<dbReference type="InterPro" id="IPR003321">
    <property type="entry name" value="Cyt_c552"/>
</dbReference>
<dbReference type="GO" id="GO:0042279">
    <property type="term" value="F:nitrite reductase (cytochrome, ammonia-forming) activity"/>
    <property type="evidence" value="ECO:0007669"/>
    <property type="project" value="UniProtKB-EC"/>
</dbReference>
<evidence type="ECO:0000256" key="5">
    <source>
        <dbReference type="ARBA" id="ARBA00022723"/>
    </source>
</evidence>
<dbReference type="Gene3D" id="1.10.1130.10">
    <property type="entry name" value="Flavocytochrome C3, Chain A"/>
    <property type="match status" value="1"/>
</dbReference>
<evidence type="ECO:0000313" key="12">
    <source>
        <dbReference type="Proteomes" id="UP000235731"/>
    </source>
</evidence>
<dbReference type="InterPro" id="IPR036280">
    <property type="entry name" value="Multihaem_cyt_sf"/>
</dbReference>
<comment type="similarity">
    <text evidence="2">Belongs to the cytochrome c-552 family.</text>
</comment>
<dbReference type="GO" id="GO:0019645">
    <property type="term" value="P:anaerobic electron transport chain"/>
    <property type="evidence" value="ECO:0007669"/>
    <property type="project" value="TreeGrafter"/>
</dbReference>
<dbReference type="PANTHER" id="PTHR30633:SF0">
    <property type="entry name" value="CYTOCHROME C-552"/>
    <property type="match status" value="1"/>
</dbReference>
<evidence type="ECO:0000256" key="7">
    <source>
        <dbReference type="ARBA" id="ARBA00022837"/>
    </source>
</evidence>
<keyword evidence="4" id="KW-0349">Heme</keyword>
<dbReference type="EC" id="1.7.2.2" evidence="3"/>
<dbReference type="PIRSF" id="PIRSF000243">
    <property type="entry name" value="Cyt_c552"/>
    <property type="match status" value="1"/>
</dbReference>
<evidence type="ECO:0000256" key="8">
    <source>
        <dbReference type="ARBA" id="ARBA00023002"/>
    </source>
</evidence>
<dbReference type="EMBL" id="PNIE01000057">
    <property type="protein sequence ID" value="PMP62664.1"/>
    <property type="molecule type" value="Genomic_DNA"/>
</dbReference>
<proteinExistence type="inferred from homology"/>
<dbReference type="Gene3D" id="1.20.140.10">
    <property type="entry name" value="Butyryl-CoA Dehydrogenase, subunit A, domain 3"/>
    <property type="match status" value="1"/>
</dbReference>
<protein>
    <recommendedName>
        <fullName evidence="3">nitrite reductase (cytochrome; ammonia-forming)</fullName>
        <ecNumber evidence="3">1.7.2.2</ecNumber>
    </recommendedName>
</protein>
<dbReference type="GO" id="GO:0020037">
    <property type="term" value="F:heme binding"/>
    <property type="evidence" value="ECO:0007669"/>
    <property type="project" value="TreeGrafter"/>
</dbReference>
<organism evidence="11 12">
    <name type="scientific">Caldimicrobium thiodismutans</name>
    <dbReference type="NCBI Taxonomy" id="1653476"/>
    <lineage>
        <taxon>Bacteria</taxon>
        <taxon>Pseudomonadati</taxon>
        <taxon>Thermodesulfobacteriota</taxon>
        <taxon>Thermodesulfobacteria</taxon>
        <taxon>Thermodesulfobacteriales</taxon>
        <taxon>Thermodesulfobacteriaceae</taxon>
        <taxon>Caldimicrobium</taxon>
    </lineage>
</organism>
<dbReference type="AlphaFoldDB" id="A0A2N7PJ94"/>
<dbReference type="GO" id="GO:0046872">
    <property type="term" value="F:metal ion binding"/>
    <property type="evidence" value="ECO:0007669"/>
    <property type="project" value="UniProtKB-KW"/>
</dbReference>
<evidence type="ECO:0000313" key="11">
    <source>
        <dbReference type="EMBL" id="PMP62664.1"/>
    </source>
</evidence>
<evidence type="ECO:0000256" key="2">
    <source>
        <dbReference type="ARBA" id="ARBA00009288"/>
    </source>
</evidence>
<dbReference type="Pfam" id="PF02335">
    <property type="entry name" value="Cytochrom_C552"/>
    <property type="match status" value="1"/>
</dbReference>
<dbReference type="GO" id="GO:0030288">
    <property type="term" value="C:outer membrane-bounded periplasmic space"/>
    <property type="evidence" value="ECO:0007669"/>
    <property type="project" value="TreeGrafter"/>
</dbReference>
<comment type="catalytic activity">
    <reaction evidence="10">
        <text>6 Fe(III)-[cytochrome c] + NH4(+) + 2 H2O = 6 Fe(II)-[cytochrome c] + nitrite + 8 H(+)</text>
        <dbReference type="Rhea" id="RHEA:13089"/>
        <dbReference type="Rhea" id="RHEA-COMP:10350"/>
        <dbReference type="Rhea" id="RHEA-COMP:14399"/>
        <dbReference type="ChEBI" id="CHEBI:15377"/>
        <dbReference type="ChEBI" id="CHEBI:15378"/>
        <dbReference type="ChEBI" id="CHEBI:16301"/>
        <dbReference type="ChEBI" id="CHEBI:28938"/>
        <dbReference type="ChEBI" id="CHEBI:29033"/>
        <dbReference type="ChEBI" id="CHEBI:29034"/>
        <dbReference type="EC" id="1.7.2.2"/>
    </reaction>
</comment>
<keyword evidence="5" id="KW-0479">Metal-binding</keyword>
<keyword evidence="8" id="KW-0560">Oxidoreductase</keyword>
<comment type="caution">
    <text evidence="11">The sequence shown here is derived from an EMBL/GenBank/DDBJ whole genome shotgun (WGS) entry which is preliminary data.</text>
</comment>
<keyword evidence="9" id="KW-0408">Iron</keyword>
<reference evidence="11 12" key="1">
    <citation type="submission" date="2018-01" db="EMBL/GenBank/DDBJ databases">
        <title>Metagenomic assembled genomes from two thermal pools in the Uzon Caldera, Kamchatka, Russia.</title>
        <authorList>
            <person name="Wilkins L."/>
            <person name="Ettinger C."/>
        </authorList>
    </citation>
    <scope>NUCLEOTIDE SEQUENCE [LARGE SCALE GENOMIC DNA]</scope>
    <source>
        <strain evidence="11">ZAV-15</strain>
    </source>
</reference>
<comment type="subcellular location">
    <subcellularLocation>
        <location evidence="1">Cell envelope</location>
    </subcellularLocation>
</comment>
<evidence type="ECO:0000256" key="1">
    <source>
        <dbReference type="ARBA" id="ARBA00004196"/>
    </source>
</evidence>
<evidence type="ECO:0000256" key="10">
    <source>
        <dbReference type="ARBA" id="ARBA00049131"/>
    </source>
</evidence>
<dbReference type="SUPFAM" id="SSF48695">
    <property type="entry name" value="Multiheme cytochromes"/>
    <property type="match status" value="1"/>
</dbReference>
<keyword evidence="7" id="KW-0106">Calcium</keyword>
<gene>
    <name evidence="11" type="ORF">C0197_04180</name>
</gene>
<dbReference type="Proteomes" id="UP000235731">
    <property type="component" value="Unassembled WGS sequence"/>
</dbReference>
<evidence type="ECO:0000256" key="4">
    <source>
        <dbReference type="ARBA" id="ARBA00022617"/>
    </source>
</evidence>
<sequence>MMLKKKFKTLTCATLGLSLLIFSPGCKPEKPKEVKRVPIAENEIDPEVWGKNYPVEYELWLKTKEPRPEGKSKYKKGYDGGKIYDKLSEYPFMALLYKGWGFGIEYNEPRGHYYMVIDQLEIDPARLKAGGVCLTCKSPYAPYLEKSMGKDYYSLPYKEVWSKIPEKHRKLGVACIDCHDPKDMSLRISRSFTLGKALEAIGVKEPNHQLMRSLVCAQCHVTYVIPKDKDMKSVGLFFPWQGSKLGEITIENIIKVLKSDPSYREWKQEVTGFKLAYIRHPEFELYAHKSSPHWSAGVACADCHMPFVRVGAHKVSDHNIMSPLKNDMIACRQCHAQDPEQLKKLVFEIQDRTMTLLLRAGYATARVAKLFEIANKAKENGKLIDEKLYNEAKDLYEEAFYRVVFIGAENSIGFHNPTEAMRILGDAMSYAKKSEIVLREALSKAQVPVPVNIDLELTKYLNNRGEKKLNFKPEQEIKDPFGTLETLGKGF</sequence>
<evidence type="ECO:0000256" key="9">
    <source>
        <dbReference type="ARBA" id="ARBA00023004"/>
    </source>
</evidence>